<sequence length="664" mass="71350">MRLSGETTRMAAAILAVSLATSALALEPSPRPNATHQDIVRSTISESVAVGRPAAGFELERLLAPGAAGTIRAIQHAPMSLRPLTRSAQAAPLTGRGDQLSSIIDAIDPSTGVAPPVPLASRPEELKALTRPAPLGPPDPANTTAPGLPAQRESAPRAAAYQPPAAQPAAPTPALGAEALDAMLAQRLEAPDLLSQSRLGKEQREAVKQYYLARSGKPLWIEGGGWSVAARAVIGQLERAYEDGLEPTDYVVPSIAILPPAQPEAALAEADIKLSVAAVLYARDAAGGRLDLRKVSALITPTLALPEPAQVLDALTSAGDAGRVLAGYNPPLAGYQALKRKLADMQATRSPQQPQVRVPPGKTLRVGMRDPRVPLVRVRFALSPADDQLYDEQVAAAVAKFQQENGLHANGVLNRQTLLAMAGGDIPSAGNTSDIIVNMERWRWLPRDLGADYIFVSIPEYMVRVVKSGTIAYEARVIVGKPESPTPVFSHTMQYAIVNPSWFVPPSILKKEFLPGLARDPHYAAKRGYEVVRRGGNLYVRQPPGERNALGHIKFMFPNDHAVYLHDTPQRALFGSGSRAFSHGCVRVDKPMRFAELVLGGAWTEAKIKSMVGRGERTINLQQPLPIHLTYFTTAVDDSGKLLARDDIYGYDRRMKAALGLTRR</sequence>
<feature type="region of interest" description="Disordered" evidence="8">
    <location>
        <begin position="129"/>
        <end position="172"/>
    </location>
</feature>
<evidence type="ECO:0000256" key="2">
    <source>
        <dbReference type="ARBA" id="ARBA00005992"/>
    </source>
</evidence>
<feature type="compositionally biased region" description="Low complexity" evidence="8">
    <location>
        <begin position="156"/>
        <end position="172"/>
    </location>
</feature>
<dbReference type="Gene3D" id="2.40.440.10">
    <property type="entry name" value="L,D-transpeptidase catalytic domain-like"/>
    <property type="match status" value="1"/>
</dbReference>
<comment type="pathway">
    <text evidence="1 7">Cell wall biogenesis; peptidoglycan biosynthesis.</text>
</comment>
<comment type="similarity">
    <text evidence="2">Belongs to the YkuD family.</text>
</comment>
<dbReference type="InterPro" id="IPR038063">
    <property type="entry name" value="Transpep_catalytic_dom"/>
</dbReference>
<evidence type="ECO:0000256" key="5">
    <source>
        <dbReference type="ARBA" id="ARBA00022984"/>
    </source>
</evidence>
<keyword evidence="4 7" id="KW-0133">Cell shape</keyword>
<evidence type="ECO:0000313" key="11">
    <source>
        <dbReference type="EMBL" id="GGC63996.1"/>
    </source>
</evidence>
<dbReference type="GO" id="GO:0016740">
    <property type="term" value="F:transferase activity"/>
    <property type="evidence" value="ECO:0007669"/>
    <property type="project" value="UniProtKB-KW"/>
</dbReference>
<dbReference type="SUPFAM" id="SSF141523">
    <property type="entry name" value="L,D-transpeptidase catalytic domain-like"/>
    <property type="match status" value="1"/>
</dbReference>
<evidence type="ECO:0000256" key="7">
    <source>
        <dbReference type="PROSITE-ProRule" id="PRU01373"/>
    </source>
</evidence>
<dbReference type="EMBL" id="BMGG01000004">
    <property type="protein sequence ID" value="GGC63996.1"/>
    <property type="molecule type" value="Genomic_DNA"/>
</dbReference>
<keyword evidence="12" id="KW-1185">Reference proteome</keyword>
<dbReference type="Proteomes" id="UP000637002">
    <property type="component" value="Unassembled WGS sequence"/>
</dbReference>
<gene>
    <name evidence="11" type="ORF">GCM10010994_23270</name>
</gene>
<organism evidence="11 12">
    <name type="scientific">Chelatococcus reniformis</name>
    <dbReference type="NCBI Taxonomy" id="1494448"/>
    <lineage>
        <taxon>Bacteria</taxon>
        <taxon>Pseudomonadati</taxon>
        <taxon>Pseudomonadota</taxon>
        <taxon>Alphaproteobacteria</taxon>
        <taxon>Hyphomicrobiales</taxon>
        <taxon>Chelatococcaceae</taxon>
        <taxon>Chelatococcus</taxon>
    </lineage>
</organism>
<feature type="active site" description="Nucleophile" evidence="7">
    <location>
        <position position="585"/>
    </location>
</feature>
<feature type="signal peptide" evidence="9">
    <location>
        <begin position="1"/>
        <end position="25"/>
    </location>
</feature>
<dbReference type="Pfam" id="PF20142">
    <property type="entry name" value="Scaffold"/>
    <property type="match status" value="1"/>
</dbReference>
<dbReference type="GO" id="GO:0008360">
    <property type="term" value="P:regulation of cell shape"/>
    <property type="evidence" value="ECO:0007669"/>
    <property type="project" value="UniProtKB-UniRule"/>
</dbReference>
<feature type="chain" id="PRO_5037433325" evidence="9">
    <location>
        <begin position="26"/>
        <end position="664"/>
    </location>
</feature>
<dbReference type="SUPFAM" id="SSF47090">
    <property type="entry name" value="PGBD-like"/>
    <property type="match status" value="1"/>
</dbReference>
<keyword evidence="6 7" id="KW-0961">Cell wall biogenesis/degradation</keyword>
<evidence type="ECO:0000259" key="10">
    <source>
        <dbReference type="PROSITE" id="PS52029"/>
    </source>
</evidence>
<dbReference type="Pfam" id="PF01471">
    <property type="entry name" value="PG_binding_1"/>
    <property type="match status" value="1"/>
</dbReference>
<dbReference type="InterPro" id="IPR036366">
    <property type="entry name" value="PGBDSf"/>
</dbReference>
<keyword evidence="5 7" id="KW-0573">Peptidoglycan synthesis</keyword>
<proteinExistence type="inferred from homology"/>
<dbReference type="GO" id="GO:0071555">
    <property type="term" value="P:cell wall organization"/>
    <property type="evidence" value="ECO:0007669"/>
    <property type="project" value="UniProtKB-UniRule"/>
</dbReference>
<feature type="domain" description="L,D-TPase catalytic" evidence="10">
    <location>
        <begin position="452"/>
        <end position="609"/>
    </location>
</feature>
<reference evidence="11" key="2">
    <citation type="submission" date="2020-09" db="EMBL/GenBank/DDBJ databases">
        <authorList>
            <person name="Sun Q."/>
            <person name="Zhou Y."/>
        </authorList>
    </citation>
    <scope>NUCLEOTIDE SEQUENCE</scope>
    <source>
        <strain evidence="11">CGMCC 1.12919</strain>
    </source>
</reference>
<dbReference type="GO" id="GO:0009252">
    <property type="term" value="P:peptidoglycan biosynthetic process"/>
    <property type="evidence" value="ECO:0007669"/>
    <property type="project" value="UniProtKB-KW"/>
</dbReference>
<dbReference type="Gene3D" id="1.10.101.10">
    <property type="entry name" value="PGBD-like superfamily/PGBD"/>
    <property type="match status" value="1"/>
</dbReference>
<dbReference type="InterPro" id="IPR052905">
    <property type="entry name" value="LD-transpeptidase_YkuD-like"/>
</dbReference>
<name>A0A916XCK2_9HYPH</name>
<dbReference type="PANTHER" id="PTHR41533:SF2">
    <property type="entry name" value="BLR7131 PROTEIN"/>
    <property type="match status" value="1"/>
</dbReference>
<evidence type="ECO:0000256" key="4">
    <source>
        <dbReference type="ARBA" id="ARBA00022960"/>
    </source>
</evidence>
<evidence type="ECO:0000256" key="8">
    <source>
        <dbReference type="SAM" id="MobiDB-lite"/>
    </source>
</evidence>
<dbReference type="CDD" id="cd16913">
    <property type="entry name" value="YkuD_like"/>
    <property type="match status" value="1"/>
</dbReference>
<dbReference type="InterPro" id="IPR002477">
    <property type="entry name" value="Peptidoglycan-bd-like"/>
</dbReference>
<comment type="caution">
    <text evidence="11">The sequence shown here is derived from an EMBL/GenBank/DDBJ whole genome shotgun (WGS) entry which is preliminary data.</text>
</comment>
<accession>A0A916XCK2</accession>
<dbReference type="InterPro" id="IPR005490">
    <property type="entry name" value="LD_TPept_cat_dom"/>
</dbReference>
<keyword evidence="9" id="KW-0732">Signal</keyword>
<dbReference type="Pfam" id="PF03734">
    <property type="entry name" value="YkuD"/>
    <property type="match status" value="1"/>
</dbReference>
<dbReference type="GO" id="GO:0004180">
    <property type="term" value="F:carboxypeptidase activity"/>
    <property type="evidence" value="ECO:0007669"/>
    <property type="project" value="UniProtKB-ARBA"/>
</dbReference>
<dbReference type="InterPro" id="IPR045380">
    <property type="entry name" value="LD_TPept_scaffold_dom"/>
</dbReference>
<evidence type="ECO:0000256" key="3">
    <source>
        <dbReference type="ARBA" id="ARBA00022679"/>
    </source>
</evidence>
<dbReference type="PANTHER" id="PTHR41533">
    <property type="entry name" value="L,D-TRANSPEPTIDASE HI_1667-RELATED"/>
    <property type="match status" value="1"/>
</dbReference>
<dbReference type="AlphaFoldDB" id="A0A916XCK2"/>
<feature type="active site" description="Proton donor/acceptor" evidence="7">
    <location>
        <position position="566"/>
    </location>
</feature>
<reference evidence="11" key="1">
    <citation type="journal article" date="2014" name="Int. J. Syst. Evol. Microbiol.">
        <title>Complete genome sequence of Corynebacterium casei LMG S-19264T (=DSM 44701T), isolated from a smear-ripened cheese.</title>
        <authorList>
            <consortium name="US DOE Joint Genome Institute (JGI-PGF)"/>
            <person name="Walter F."/>
            <person name="Albersmeier A."/>
            <person name="Kalinowski J."/>
            <person name="Ruckert C."/>
        </authorList>
    </citation>
    <scope>NUCLEOTIDE SEQUENCE</scope>
    <source>
        <strain evidence="11">CGMCC 1.12919</strain>
    </source>
</reference>
<evidence type="ECO:0000256" key="6">
    <source>
        <dbReference type="ARBA" id="ARBA00023316"/>
    </source>
</evidence>
<keyword evidence="3" id="KW-0808">Transferase</keyword>
<evidence type="ECO:0000256" key="1">
    <source>
        <dbReference type="ARBA" id="ARBA00004752"/>
    </source>
</evidence>
<dbReference type="PROSITE" id="PS52029">
    <property type="entry name" value="LD_TPASE"/>
    <property type="match status" value="1"/>
</dbReference>
<evidence type="ECO:0000256" key="9">
    <source>
        <dbReference type="SAM" id="SignalP"/>
    </source>
</evidence>
<protein>
    <submittedName>
        <fullName evidence="11">Peptidoglycan-binding protein</fullName>
    </submittedName>
</protein>
<dbReference type="InterPro" id="IPR036365">
    <property type="entry name" value="PGBD-like_sf"/>
</dbReference>
<evidence type="ECO:0000313" key="12">
    <source>
        <dbReference type="Proteomes" id="UP000637002"/>
    </source>
</evidence>